<evidence type="ECO:0000256" key="4">
    <source>
        <dbReference type="ARBA" id="ARBA00022692"/>
    </source>
</evidence>
<reference evidence="12 13" key="1">
    <citation type="journal article" date="2014" name="Science">
        <title>Plant genetics. Early allopolyploid evolution in the post-Neolithic Brassica napus oilseed genome.</title>
        <authorList>
            <person name="Chalhoub B."/>
            <person name="Denoeud F."/>
            <person name="Liu S."/>
            <person name="Parkin I.A."/>
            <person name="Tang H."/>
            <person name="Wang X."/>
            <person name="Chiquet J."/>
            <person name="Belcram H."/>
            <person name="Tong C."/>
            <person name="Samans B."/>
            <person name="Correa M."/>
            <person name="Da Silva C."/>
            <person name="Just J."/>
            <person name="Falentin C."/>
            <person name="Koh C.S."/>
            <person name="Le Clainche I."/>
            <person name="Bernard M."/>
            <person name="Bento P."/>
            <person name="Noel B."/>
            <person name="Labadie K."/>
            <person name="Alberti A."/>
            <person name="Charles M."/>
            <person name="Arnaud D."/>
            <person name="Guo H."/>
            <person name="Daviaud C."/>
            <person name="Alamery S."/>
            <person name="Jabbari K."/>
            <person name="Zhao M."/>
            <person name="Edger P.P."/>
            <person name="Chelaifa H."/>
            <person name="Tack D."/>
            <person name="Lassalle G."/>
            <person name="Mestiri I."/>
            <person name="Schnel N."/>
            <person name="Le Paslier M.C."/>
            <person name="Fan G."/>
            <person name="Renault V."/>
            <person name="Bayer P.E."/>
            <person name="Golicz A.A."/>
            <person name="Manoli S."/>
            <person name="Lee T.H."/>
            <person name="Thi V.H."/>
            <person name="Chalabi S."/>
            <person name="Hu Q."/>
            <person name="Fan C."/>
            <person name="Tollenaere R."/>
            <person name="Lu Y."/>
            <person name="Battail C."/>
            <person name="Shen J."/>
            <person name="Sidebottom C.H."/>
            <person name="Wang X."/>
            <person name="Canaguier A."/>
            <person name="Chauveau A."/>
            <person name="Berard A."/>
            <person name="Deniot G."/>
            <person name="Guan M."/>
            <person name="Liu Z."/>
            <person name="Sun F."/>
            <person name="Lim Y.P."/>
            <person name="Lyons E."/>
            <person name="Town C.D."/>
            <person name="Bancroft I."/>
            <person name="Wang X."/>
            <person name="Meng J."/>
            <person name="Ma J."/>
            <person name="Pires J.C."/>
            <person name="King G.J."/>
            <person name="Brunel D."/>
            <person name="Delourme R."/>
            <person name="Renard M."/>
            <person name="Aury J.M."/>
            <person name="Adams K.L."/>
            <person name="Batley J."/>
            <person name="Snowdon R.J."/>
            <person name="Tost J."/>
            <person name="Edwards D."/>
            <person name="Zhou Y."/>
            <person name="Hua W."/>
            <person name="Sharpe A.G."/>
            <person name="Paterson A.H."/>
            <person name="Guan C."/>
            <person name="Wincker P."/>
        </authorList>
    </citation>
    <scope>NUCLEOTIDE SEQUENCE [LARGE SCALE GENOMIC DNA]</scope>
    <source>
        <strain evidence="13">cv. Darmor-bzh</strain>
    </source>
</reference>
<keyword evidence="5" id="KW-0677">Repeat</keyword>
<evidence type="ECO:0000256" key="6">
    <source>
        <dbReference type="ARBA" id="ARBA00022824"/>
    </source>
</evidence>
<organism evidence="12 13">
    <name type="scientific">Brassica napus</name>
    <name type="common">Rape</name>
    <dbReference type="NCBI Taxonomy" id="3708"/>
    <lineage>
        <taxon>Eukaryota</taxon>
        <taxon>Viridiplantae</taxon>
        <taxon>Streptophyta</taxon>
        <taxon>Embryophyta</taxon>
        <taxon>Tracheophyta</taxon>
        <taxon>Spermatophyta</taxon>
        <taxon>Magnoliopsida</taxon>
        <taxon>eudicotyledons</taxon>
        <taxon>Gunneridae</taxon>
        <taxon>Pentapetalae</taxon>
        <taxon>rosids</taxon>
        <taxon>malvids</taxon>
        <taxon>Brassicales</taxon>
        <taxon>Brassicaceae</taxon>
        <taxon>Brassiceae</taxon>
        <taxon>Brassica</taxon>
    </lineage>
</organism>
<comment type="subcellular location">
    <subcellularLocation>
        <location evidence="1">Endoplasmic reticulum membrane</location>
        <topology evidence="1">Single-pass membrane protein</topology>
    </subcellularLocation>
</comment>
<proteinExistence type="predicted"/>
<keyword evidence="9 11" id="KW-1133">Transmembrane helix</keyword>
<dbReference type="AlphaFoldDB" id="A0A078FZB4"/>
<evidence type="ECO:0000256" key="5">
    <source>
        <dbReference type="ARBA" id="ARBA00022737"/>
    </source>
</evidence>
<dbReference type="Proteomes" id="UP000028999">
    <property type="component" value="Unassembled WGS sequence"/>
</dbReference>
<dbReference type="SUPFAM" id="SSF50978">
    <property type="entry name" value="WD40 repeat-like"/>
    <property type="match status" value="1"/>
</dbReference>
<dbReference type="InterPro" id="IPR036322">
    <property type="entry name" value="WD40_repeat_dom_sf"/>
</dbReference>
<keyword evidence="3" id="KW-0853">WD repeat</keyword>
<dbReference type="Gramene" id="CDY17673">
    <property type="protein sequence ID" value="CDY17673"/>
    <property type="gene ID" value="GSBRNA2T00001892001"/>
</dbReference>
<evidence type="ECO:0000256" key="1">
    <source>
        <dbReference type="ARBA" id="ARBA00004389"/>
    </source>
</evidence>
<accession>A0A078FZB4</accession>
<dbReference type="GO" id="GO:0015031">
    <property type="term" value="P:protein transport"/>
    <property type="evidence" value="ECO:0007669"/>
    <property type="project" value="UniProtKB-KW"/>
</dbReference>
<dbReference type="PANTHER" id="PTHR23284:SF0">
    <property type="entry name" value="PROLACTIN REGULATORY ELEMENT-BINDING PROTEIN"/>
    <property type="match status" value="1"/>
</dbReference>
<feature type="transmembrane region" description="Helical" evidence="11">
    <location>
        <begin position="50"/>
        <end position="70"/>
    </location>
</feature>
<keyword evidence="4 11" id="KW-0812">Transmembrane</keyword>
<evidence type="ECO:0000256" key="7">
    <source>
        <dbReference type="ARBA" id="ARBA00022892"/>
    </source>
</evidence>
<evidence type="ECO:0000256" key="9">
    <source>
        <dbReference type="ARBA" id="ARBA00022989"/>
    </source>
</evidence>
<dbReference type="InterPro" id="IPR015943">
    <property type="entry name" value="WD40/YVTN_repeat-like_dom_sf"/>
</dbReference>
<sequence>MKTHQFVKKAHLGLVTALTFSPDSRCLVSVSFDSRAKLTVVEQKPETNGINWLVVFLLFVLLVVVSYYLLMVKGIIGKEYSL</sequence>
<keyword evidence="7" id="KW-0931">ER-Golgi transport</keyword>
<dbReference type="GO" id="GO:0016192">
    <property type="term" value="P:vesicle-mediated transport"/>
    <property type="evidence" value="ECO:0007669"/>
    <property type="project" value="UniProtKB-KW"/>
</dbReference>
<evidence type="ECO:0000313" key="13">
    <source>
        <dbReference type="Proteomes" id="UP000028999"/>
    </source>
</evidence>
<keyword evidence="8" id="KW-0653">Protein transport</keyword>
<dbReference type="GO" id="GO:0005085">
    <property type="term" value="F:guanyl-nucleotide exchange factor activity"/>
    <property type="evidence" value="ECO:0007669"/>
    <property type="project" value="InterPro"/>
</dbReference>
<evidence type="ECO:0000256" key="2">
    <source>
        <dbReference type="ARBA" id="ARBA00022448"/>
    </source>
</evidence>
<keyword evidence="10 11" id="KW-0472">Membrane</keyword>
<keyword evidence="13" id="KW-1185">Reference proteome</keyword>
<dbReference type="SMR" id="A0A078FZB4"/>
<dbReference type="EMBL" id="LK032076">
    <property type="protein sequence ID" value="CDY17673.1"/>
    <property type="molecule type" value="Genomic_DNA"/>
</dbReference>
<dbReference type="PANTHER" id="PTHR23284">
    <property type="entry name" value="PROLACTIN REGULATORY ELEMENT BINDING PROTEIN"/>
    <property type="match status" value="1"/>
</dbReference>
<dbReference type="PaxDb" id="3708-A0A078FZB4"/>
<evidence type="ECO:0000256" key="8">
    <source>
        <dbReference type="ARBA" id="ARBA00022927"/>
    </source>
</evidence>
<keyword evidence="2" id="KW-0813">Transport</keyword>
<dbReference type="STRING" id="3708.A0A078FZB4"/>
<evidence type="ECO:0000256" key="10">
    <source>
        <dbReference type="ARBA" id="ARBA00023136"/>
    </source>
</evidence>
<protein>
    <submittedName>
        <fullName evidence="12">BnaA06g34920D protein</fullName>
    </submittedName>
</protein>
<name>A0A078FZB4_BRANA</name>
<gene>
    <name evidence="12" type="primary">BnaA06g34920D</name>
    <name evidence="12" type="ORF">GSBRNA2T00001892001</name>
</gene>
<dbReference type="InterPro" id="IPR045260">
    <property type="entry name" value="Sec12-like"/>
</dbReference>
<evidence type="ECO:0000313" key="12">
    <source>
        <dbReference type="EMBL" id="CDY17673.1"/>
    </source>
</evidence>
<dbReference type="Gene3D" id="2.130.10.10">
    <property type="entry name" value="YVTN repeat-like/Quinoprotein amine dehydrogenase"/>
    <property type="match status" value="1"/>
</dbReference>
<evidence type="ECO:0000256" key="3">
    <source>
        <dbReference type="ARBA" id="ARBA00022574"/>
    </source>
</evidence>
<keyword evidence="6" id="KW-0256">Endoplasmic reticulum</keyword>
<dbReference type="GO" id="GO:0005789">
    <property type="term" value="C:endoplasmic reticulum membrane"/>
    <property type="evidence" value="ECO:0007669"/>
    <property type="project" value="UniProtKB-SubCell"/>
</dbReference>
<evidence type="ECO:0000256" key="11">
    <source>
        <dbReference type="SAM" id="Phobius"/>
    </source>
</evidence>